<dbReference type="EnsemblMetazoa" id="OVOC2896.1">
    <property type="protein sequence ID" value="OVOC2896.1"/>
    <property type="gene ID" value="WBGene00239705"/>
</dbReference>
<accession>A0A8R1TRC8</accession>
<dbReference type="AlphaFoldDB" id="A0A8R1TRC8"/>
<keyword evidence="2" id="KW-1185">Reference proteome</keyword>
<organism evidence="1 2">
    <name type="scientific">Onchocerca volvulus</name>
    <dbReference type="NCBI Taxonomy" id="6282"/>
    <lineage>
        <taxon>Eukaryota</taxon>
        <taxon>Metazoa</taxon>
        <taxon>Ecdysozoa</taxon>
        <taxon>Nematoda</taxon>
        <taxon>Chromadorea</taxon>
        <taxon>Rhabditida</taxon>
        <taxon>Spirurina</taxon>
        <taxon>Spiruromorpha</taxon>
        <taxon>Filarioidea</taxon>
        <taxon>Onchocercidae</taxon>
        <taxon>Onchocerca</taxon>
    </lineage>
</organism>
<sequence length="120" mass="13760">MKSIVYILRISISTDNPLSKTFLHNLFCLPVENWKALASHRWTDKYSQKANNYLRFISYASTAASVVKLSEFPTSEPENGQKYELQAKNKQPSFQHILQVLIGKLVEVLIASNKIGWMNE</sequence>
<protein>
    <submittedName>
        <fullName evidence="1">Uncharacterized protein</fullName>
    </submittedName>
</protein>
<evidence type="ECO:0000313" key="1">
    <source>
        <dbReference type="EnsemblMetazoa" id="OVOC2896.1"/>
    </source>
</evidence>
<proteinExistence type="predicted"/>
<dbReference type="EMBL" id="CMVM020000076">
    <property type="status" value="NOT_ANNOTATED_CDS"/>
    <property type="molecule type" value="Genomic_DNA"/>
</dbReference>
<reference evidence="2" key="1">
    <citation type="submission" date="2013-10" db="EMBL/GenBank/DDBJ databases">
        <title>Genome sequencing of Onchocerca volvulus.</title>
        <authorList>
            <person name="Cotton J."/>
            <person name="Tsai J."/>
            <person name="Stanley E."/>
            <person name="Tracey A."/>
            <person name="Holroyd N."/>
            <person name="Lustigman S."/>
            <person name="Berriman M."/>
        </authorList>
    </citation>
    <scope>NUCLEOTIDE SEQUENCE</scope>
</reference>
<name>A0A8R1TRC8_ONCVO</name>
<dbReference type="Proteomes" id="UP000024404">
    <property type="component" value="Unassembled WGS sequence"/>
</dbReference>
<evidence type="ECO:0000313" key="2">
    <source>
        <dbReference type="Proteomes" id="UP000024404"/>
    </source>
</evidence>
<reference evidence="1" key="2">
    <citation type="submission" date="2022-06" db="UniProtKB">
        <authorList>
            <consortium name="EnsemblMetazoa"/>
        </authorList>
    </citation>
    <scope>IDENTIFICATION</scope>
</reference>